<evidence type="ECO:0000313" key="4">
    <source>
        <dbReference type="Proteomes" id="UP000007322"/>
    </source>
</evidence>
<dbReference type="RefSeq" id="XP_003663917.1">
    <property type="nucleotide sequence ID" value="XM_003663869.1"/>
</dbReference>
<dbReference type="Pfam" id="PF20150">
    <property type="entry name" value="2EXR"/>
    <property type="match status" value="1"/>
</dbReference>
<reference evidence="3 4" key="1">
    <citation type="journal article" date="2011" name="Nat. Biotechnol.">
        <title>Comparative genomic analysis of the thermophilic biomass-degrading fungi Myceliophthora thermophila and Thielavia terrestris.</title>
        <authorList>
            <person name="Berka R.M."/>
            <person name="Grigoriev I.V."/>
            <person name="Otillar R."/>
            <person name="Salamov A."/>
            <person name="Grimwood J."/>
            <person name="Reid I."/>
            <person name="Ishmael N."/>
            <person name="John T."/>
            <person name="Darmond C."/>
            <person name="Moisan M.-C."/>
            <person name="Henrissat B."/>
            <person name="Coutinho P.M."/>
            <person name="Lombard V."/>
            <person name="Natvig D.O."/>
            <person name="Lindquist E."/>
            <person name="Schmutz J."/>
            <person name="Lucas S."/>
            <person name="Harris P."/>
            <person name="Powlowski J."/>
            <person name="Bellemare A."/>
            <person name="Taylor D."/>
            <person name="Butler G."/>
            <person name="de Vries R.P."/>
            <person name="Allijn I.E."/>
            <person name="van den Brink J."/>
            <person name="Ushinsky S."/>
            <person name="Storms R."/>
            <person name="Powell A.J."/>
            <person name="Paulsen I.T."/>
            <person name="Elbourne L.D.H."/>
            <person name="Baker S.E."/>
            <person name="Magnuson J."/>
            <person name="LaBoissiere S."/>
            <person name="Clutterbuck A.J."/>
            <person name="Martinez D."/>
            <person name="Wogulis M."/>
            <person name="de Leon A.L."/>
            <person name="Rey M.W."/>
            <person name="Tsang A."/>
        </authorList>
    </citation>
    <scope>NUCLEOTIDE SEQUENCE [LARGE SCALE GENOMIC DNA]</scope>
    <source>
        <strain evidence="4">ATCC 42464 / BCRC 31852 / DSM 1799</strain>
    </source>
</reference>
<protein>
    <recommendedName>
        <fullName evidence="2">2EXR domain-containing protein</fullName>
    </recommendedName>
</protein>
<dbReference type="Proteomes" id="UP000007322">
    <property type="component" value="Chromosome 4"/>
</dbReference>
<organism evidence="3 4">
    <name type="scientific">Thermothelomyces thermophilus (strain ATCC 42464 / BCRC 31852 / DSM 1799)</name>
    <name type="common">Sporotrichum thermophile</name>
    <dbReference type="NCBI Taxonomy" id="573729"/>
    <lineage>
        <taxon>Eukaryota</taxon>
        <taxon>Fungi</taxon>
        <taxon>Dikarya</taxon>
        <taxon>Ascomycota</taxon>
        <taxon>Pezizomycotina</taxon>
        <taxon>Sordariomycetes</taxon>
        <taxon>Sordariomycetidae</taxon>
        <taxon>Sordariales</taxon>
        <taxon>Chaetomiaceae</taxon>
        <taxon>Thermothelomyces</taxon>
    </lineage>
</organism>
<dbReference type="AlphaFoldDB" id="G2QH12"/>
<feature type="domain" description="2EXR" evidence="2">
    <location>
        <begin position="29"/>
        <end position="92"/>
    </location>
</feature>
<proteinExistence type="predicted"/>
<feature type="compositionally biased region" description="Basic and acidic residues" evidence="1">
    <location>
        <begin position="216"/>
        <end position="228"/>
    </location>
</feature>
<sequence length="389" mass="44340">MPKSASTKRFRARERIQPSRACAPRPRVFPFFTSLPAELRLRIYSLILHISRAIDVTGIWHRKPKLDLALLFVSKQIYAEAAHYFYSVNTFCLLEHCDAHMGNNYDFTRNPGYNWLLSIGMNALSIRNLHIYMRTEWPMTYYTTALLPALARRAPNVARLALIAESHRVLEMPFGQWGPPVWKMHPNYVETLSPLDMYRLYCALEDEAVMAALAGHEGEKEGEGKMAQEEQEEQEQQQQALEEGSAAEASMDTNNDKNQNEGEEKNKEVEKKQQAAGKDKKADEEDGREGGGEEAKGKPLFPSLRLLQLAGPQESAALDCLCVELRCRVQAIRGLVDGRELSGIMRLWNGVERWMRWYDAVPGLLPDGTVGVRRATRKRRGQEQDDDEY</sequence>
<feature type="compositionally biased region" description="Basic and acidic residues" evidence="1">
    <location>
        <begin position="254"/>
        <end position="297"/>
    </location>
</feature>
<dbReference type="VEuPathDB" id="FungiDB:MYCTH_95232"/>
<dbReference type="HOGENOM" id="CLU_710148_0_0_1"/>
<dbReference type="KEGG" id="mtm:MYCTH_95232"/>
<dbReference type="GeneID" id="11510267"/>
<dbReference type="EMBL" id="CP003005">
    <property type="protein sequence ID" value="AEO58672.1"/>
    <property type="molecule type" value="Genomic_DNA"/>
</dbReference>
<dbReference type="PANTHER" id="PTHR42085">
    <property type="entry name" value="F-BOX DOMAIN-CONTAINING PROTEIN"/>
    <property type="match status" value="1"/>
</dbReference>
<keyword evidence="4" id="KW-1185">Reference proteome</keyword>
<evidence type="ECO:0000256" key="1">
    <source>
        <dbReference type="SAM" id="MobiDB-lite"/>
    </source>
</evidence>
<gene>
    <name evidence="3" type="ORF">MYCTH_95232</name>
</gene>
<evidence type="ECO:0000313" key="3">
    <source>
        <dbReference type="EMBL" id="AEO58672.1"/>
    </source>
</evidence>
<name>G2QH12_THET4</name>
<dbReference type="OrthoDB" id="4577674at2759"/>
<evidence type="ECO:0000259" key="2">
    <source>
        <dbReference type="Pfam" id="PF20150"/>
    </source>
</evidence>
<feature type="region of interest" description="Disordered" evidence="1">
    <location>
        <begin position="216"/>
        <end position="298"/>
    </location>
</feature>
<dbReference type="InParanoid" id="G2QH12"/>
<accession>G2QH12</accession>
<dbReference type="PANTHER" id="PTHR42085:SF8">
    <property type="entry name" value="F-BOX DOMAIN-CONTAINING PROTEIN"/>
    <property type="match status" value="1"/>
</dbReference>
<feature type="compositionally biased region" description="Low complexity" evidence="1">
    <location>
        <begin position="236"/>
        <end position="251"/>
    </location>
</feature>
<dbReference type="InterPro" id="IPR045518">
    <property type="entry name" value="2EXR"/>
</dbReference>
<dbReference type="eggNOG" id="ENOG502T4P6">
    <property type="taxonomic scope" value="Eukaryota"/>
</dbReference>
<dbReference type="InterPro" id="IPR038883">
    <property type="entry name" value="AN11006-like"/>
</dbReference>